<feature type="domain" description="Protein-tyrosine phosphatase receptor IA-2 ectodomain" evidence="9">
    <location>
        <begin position="397"/>
        <end position="463"/>
    </location>
</feature>
<evidence type="ECO:0000256" key="6">
    <source>
        <dbReference type="ARBA" id="ARBA00023170"/>
    </source>
</evidence>
<dbReference type="InterPro" id="IPR038112">
    <property type="entry name" value="Receptor_IA-2_ectodomain_sf"/>
</dbReference>
<evidence type="ECO:0000313" key="10">
    <source>
        <dbReference type="Proteomes" id="UP000245341"/>
    </source>
</evidence>
<feature type="compositionally biased region" description="Polar residues" evidence="8">
    <location>
        <begin position="130"/>
        <end position="141"/>
    </location>
</feature>
<feature type="compositionally biased region" description="Basic and acidic residues" evidence="8">
    <location>
        <begin position="333"/>
        <end position="346"/>
    </location>
</feature>
<comment type="subcellular location">
    <subcellularLocation>
        <location evidence="1">Membrane</location>
        <topology evidence="1">Single-pass membrane protein</topology>
    </subcellularLocation>
</comment>
<reference evidence="11" key="1">
    <citation type="submission" date="2025-08" db="UniProtKB">
        <authorList>
            <consortium name="RefSeq"/>
        </authorList>
    </citation>
    <scope>IDENTIFICATION</scope>
    <source>
        <tissue evidence="11">Liver</tissue>
    </source>
</reference>
<dbReference type="RefSeq" id="XP_030881085.1">
    <property type="nucleotide sequence ID" value="XM_031025225.1"/>
</dbReference>
<keyword evidence="10" id="KW-1185">Reference proteome</keyword>
<keyword evidence="3" id="KW-0732">Signal</keyword>
<evidence type="ECO:0000256" key="4">
    <source>
        <dbReference type="ARBA" id="ARBA00022989"/>
    </source>
</evidence>
<dbReference type="InterPro" id="IPR033522">
    <property type="entry name" value="IA-2/IA-2_beta"/>
</dbReference>
<evidence type="ECO:0000313" key="11">
    <source>
        <dbReference type="RefSeq" id="XP_030881085.1"/>
    </source>
</evidence>
<keyword evidence="5" id="KW-0472">Membrane</keyword>
<dbReference type="GO" id="GO:0016020">
    <property type="term" value="C:membrane"/>
    <property type="evidence" value="ECO:0007669"/>
    <property type="project" value="UniProtKB-SubCell"/>
</dbReference>
<organism evidence="10 11">
    <name type="scientific">Leptonychotes weddellii</name>
    <name type="common">Weddell seal</name>
    <name type="synonym">Otaria weddellii</name>
    <dbReference type="NCBI Taxonomy" id="9713"/>
    <lineage>
        <taxon>Eukaryota</taxon>
        <taxon>Metazoa</taxon>
        <taxon>Chordata</taxon>
        <taxon>Craniata</taxon>
        <taxon>Vertebrata</taxon>
        <taxon>Euteleostomi</taxon>
        <taxon>Mammalia</taxon>
        <taxon>Eutheria</taxon>
        <taxon>Laurasiatheria</taxon>
        <taxon>Carnivora</taxon>
        <taxon>Caniformia</taxon>
        <taxon>Pinnipedia</taxon>
        <taxon>Phocidae</taxon>
        <taxon>Monachinae</taxon>
        <taxon>Lobodontini</taxon>
        <taxon>Leptonychotes</taxon>
    </lineage>
</organism>
<keyword evidence="7" id="KW-0325">Glycoprotein</keyword>
<feature type="region of interest" description="Disordered" evidence="8">
    <location>
        <begin position="1"/>
        <end position="29"/>
    </location>
</feature>
<dbReference type="GO" id="GO:0051046">
    <property type="term" value="P:regulation of secretion"/>
    <property type="evidence" value="ECO:0007669"/>
    <property type="project" value="TreeGrafter"/>
</dbReference>
<dbReference type="AlphaFoldDB" id="A0A7F8QIQ0"/>
<accession>A0A7F8QIQ0</accession>
<keyword evidence="4" id="KW-1133">Transmembrane helix</keyword>
<dbReference type="Proteomes" id="UP000245341">
    <property type="component" value="Unplaced"/>
</dbReference>
<evidence type="ECO:0000256" key="7">
    <source>
        <dbReference type="ARBA" id="ARBA00023180"/>
    </source>
</evidence>
<protein>
    <submittedName>
        <fullName evidence="11">Receptor-type tyrosine-protein phosphatase N2</fullName>
    </submittedName>
</protein>
<evidence type="ECO:0000256" key="3">
    <source>
        <dbReference type="ARBA" id="ARBA00022729"/>
    </source>
</evidence>
<dbReference type="Pfam" id="PF11548">
    <property type="entry name" value="Receptor_IA-2"/>
    <property type="match status" value="1"/>
</dbReference>
<feature type="region of interest" description="Disordered" evidence="8">
    <location>
        <begin position="95"/>
        <end position="164"/>
    </location>
</feature>
<dbReference type="CTD" id="5799"/>
<dbReference type="PANTHER" id="PTHR46106:SF5">
    <property type="entry name" value="RECEPTOR-TYPE TYROSINE-PROTEIN PHOSPHATASE N2"/>
    <property type="match status" value="1"/>
</dbReference>
<dbReference type="GO" id="GO:0030141">
    <property type="term" value="C:secretory granule"/>
    <property type="evidence" value="ECO:0007669"/>
    <property type="project" value="InterPro"/>
</dbReference>
<keyword evidence="2" id="KW-0812">Transmembrane</keyword>
<evidence type="ECO:0000256" key="2">
    <source>
        <dbReference type="ARBA" id="ARBA00022692"/>
    </source>
</evidence>
<feature type="region of interest" description="Disordered" evidence="8">
    <location>
        <begin position="62"/>
        <end position="81"/>
    </location>
</feature>
<feature type="region of interest" description="Disordered" evidence="8">
    <location>
        <begin position="312"/>
        <end position="355"/>
    </location>
</feature>
<dbReference type="OrthoDB" id="9880441at2759"/>
<name>A0A7F8QIQ0_LEPWE</name>
<gene>
    <name evidence="11" type="primary">PTPRN2</name>
</gene>
<evidence type="ECO:0000256" key="1">
    <source>
        <dbReference type="ARBA" id="ARBA00004167"/>
    </source>
</evidence>
<dbReference type="Gene3D" id="3.30.70.2470">
    <property type="entry name" value="Protein-tyrosine phosphatase receptor IA-2 ectodomain"/>
    <property type="match status" value="1"/>
</dbReference>
<evidence type="ECO:0000256" key="8">
    <source>
        <dbReference type="SAM" id="MobiDB-lite"/>
    </source>
</evidence>
<dbReference type="GeneID" id="102747043"/>
<feature type="region of interest" description="Disordered" evidence="8">
    <location>
        <begin position="239"/>
        <end position="281"/>
    </location>
</feature>
<dbReference type="InterPro" id="IPR021613">
    <property type="entry name" value="Receptor_IA-2_dom"/>
</dbReference>
<dbReference type="GO" id="GO:0035773">
    <property type="term" value="P:insulin secretion involved in cellular response to glucose stimulus"/>
    <property type="evidence" value="ECO:0007669"/>
    <property type="project" value="TreeGrafter"/>
</dbReference>
<evidence type="ECO:0000259" key="9">
    <source>
        <dbReference type="Pfam" id="PF11548"/>
    </source>
</evidence>
<evidence type="ECO:0000256" key="5">
    <source>
        <dbReference type="ARBA" id="ARBA00023136"/>
    </source>
</evidence>
<keyword evidence="6 11" id="KW-0675">Receptor</keyword>
<dbReference type="PANTHER" id="PTHR46106">
    <property type="entry name" value="IA-2 PROTEIN TYROSINE PHOSPHATASE, ISOFORM C"/>
    <property type="match status" value="1"/>
</dbReference>
<proteinExistence type="predicted"/>
<dbReference type="KEGG" id="lww:102747043"/>
<sequence length="480" mass="51470">MAQELSTLPHTYPQHLEASDTARSSKLSVDKERRYSLEDDSALAEAVQRYLPYLEALSWAASNPRPRTRHDRPSAQGQDPRADGVLTFMAQTSALTYAPGPRADHPGGRPLRTRSRLRPDELSPKVDGGANTQSLVTSLGTSAARKPPAPHGEGDPGPQNPLRTPWRTARVLSAPAALRKWPSSPGDPEDPPAFSDEALIRSLLKDLGKQPVEGLSPLGLGEMAHVIATSVRGVDAEGELQGAEKGAAGKPREANAGKQGGDGTADDRGPDGEGGVYKEVSRLSLQLGDHLQDPGSRLFPATPLLMEPFKTEMKKSETPRMPPAWEEESAGVEDVRSQTYSKERLEGLPPSEPRAGGFGEFQTWVPGPSQEDARLGAGAQGRPSEGLQLEVRPSQDEEGYIVTGDDPLSPEKGKELMESIARLLEVPMSVFPDIAVLGPAVTFRVSASVQNLTTADVVQATVSTLVPRDLSWIRGRISIT</sequence>
<dbReference type="GO" id="GO:0045202">
    <property type="term" value="C:synapse"/>
    <property type="evidence" value="ECO:0007669"/>
    <property type="project" value="TreeGrafter"/>
</dbReference>